<sequence length="83" mass="9503">MVISNLEKTTICRKCEGVIKIKYYYFVSFQCQNEYGSATGNTTFESNEKIRTGEAIKSIQNDIEKNKNVRKVTLTNIVLLDSE</sequence>
<evidence type="ECO:0000313" key="1">
    <source>
        <dbReference type="EMBL" id="GAA0774520.1"/>
    </source>
</evidence>
<organism evidence="1 2">
    <name type="scientific">Clostridium subterminale</name>
    <dbReference type="NCBI Taxonomy" id="1550"/>
    <lineage>
        <taxon>Bacteria</taxon>
        <taxon>Bacillati</taxon>
        <taxon>Bacillota</taxon>
        <taxon>Clostridia</taxon>
        <taxon>Eubacteriales</taxon>
        <taxon>Clostridiaceae</taxon>
        <taxon>Clostridium</taxon>
    </lineage>
</organism>
<keyword evidence="2" id="KW-1185">Reference proteome</keyword>
<reference evidence="1 2" key="1">
    <citation type="journal article" date="2019" name="Int. J. Syst. Evol. Microbiol.">
        <title>The Global Catalogue of Microorganisms (GCM) 10K type strain sequencing project: providing services to taxonomists for standard genome sequencing and annotation.</title>
        <authorList>
            <consortium name="The Broad Institute Genomics Platform"/>
            <consortium name="The Broad Institute Genome Sequencing Center for Infectious Disease"/>
            <person name="Wu L."/>
            <person name="Ma J."/>
        </authorList>
    </citation>
    <scope>NUCLEOTIDE SEQUENCE [LARGE SCALE GENOMIC DNA]</scope>
    <source>
        <strain evidence="1 2">JCM 1417</strain>
    </source>
</reference>
<protein>
    <recommendedName>
        <fullName evidence="3">Phage protein</fullName>
    </recommendedName>
</protein>
<gene>
    <name evidence="1" type="ORF">GCM10008908_24490</name>
</gene>
<dbReference type="Proteomes" id="UP001501047">
    <property type="component" value="Unassembled WGS sequence"/>
</dbReference>
<evidence type="ECO:0000313" key="2">
    <source>
        <dbReference type="Proteomes" id="UP001501047"/>
    </source>
</evidence>
<evidence type="ECO:0008006" key="3">
    <source>
        <dbReference type="Google" id="ProtNLM"/>
    </source>
</evidence>
<proteinExistence type="predicted"/>
<comment type="caution">
    <text evidence="1">The sequence shown here is derived from an EMBL/GenBank/DDBJ whole genome shotgun (WGS) entry which is preliminary data.</text>
</comment>
<name>A0ABN1KRZ8_CLOSU</name>
<accession>A0ABN1KRZ8</accession>
<dbReference type="EMBL" id="BAAACI010000006">
    <property type="protein sequence ID" value="GAA0774520.1"/>
    <property type="molecule type" value="Genomic_DNA"/>
</dbReference>